<proteinExistence type="predicted"/>
<evidence type="ECO:0000313" key="2">
    <source>
        <dbReference type="Proteomes" id="UP000805704"/>
    </source>
</evidence>
<sequence>MSHDQPNEKLSDQSLTSSVPSNQSSPGSASQGNTPNGAFPDEHPVNVSLQTRQAKEALRSKLRRTPAEPCTFPCLNGGQCFQSESCDCSLYQATGHRCQTVPNLGFEREMTCRSWGQYNFETFDGLYYYFPGRCTYTLLRDCEETTQASIVVQVHNDPGCSWAPYTCQRSVSLFLPWEGEVRLFATNVTFKGQSLQLPHHIHDLQLEQISQYVLVTQQHGFTLAWEGRSGSLYIKLSPEFVGRTCGLCGNFNADVQDDLKTSYGVLTHDIEMFGNSWVEAEPHKARCPMVLSDFPSPCAGVEAHVLQKVEEVCAVLLDPPFQSCHEFVSPLSYMASCSNDLCMSGPSGDVVCQVFSEYARACAHADHPLHGWRQHIPQCGLIYEDGGCVTPSDCPCEYHGMFYPSGQMLQEECNNCTCVGGLWNCTDYSCPGECSVTGDMYFQSFDGRIYTFPATCQYVLAKSYNSRKFTVTILNAPCGANLDGACIQSVNLVIDEDPRTEITLSHVGEVFMAGLYRISLPYSDDVFHIQELSSMFLQVKTAFGLRLQYNWKEFRLYVQVSELWKDDTVGLCGTFNGNIQDDFLSPSGMIESTPQLFGNAWKASSACLSSLSTPQLDPCDTHQQAVAYATEMCDVLNQDLFSACHEYLSPTSFHQQCRSDTCKCGTPCLCSAFAHYAHHCRRFSVIVDFRSQIPDCAVTCPPTMQYGTCVSSCQRRCSSLSVPQHCGEECEEGCICPLGSFYNHRTHTCVHRSECPCSFLGADYEPGDVIMTSAGVQLCLNGKLVSQTTDRDRLCPVGQLYQNCSDGGDGLQTGRGVACERTCESYLLNLTCSTHEPCVAGCTCPPGLLKHGDECFEPASCPCLWKGREYYPGDRVSSPCHQCVCQHGTFQCVFHPCPSMCMAYGDRHYRTFDGLLFDYVGACKVYLVKSSADVMLSVAAENVDCFDSGVICRKSLLINIGRSFVAFDDDTGKPNPSSVIDRKQRMFIWPAGYYTVVHFPDEDVTVLWDRKTTVHIQVGPRWQVDVTWFYMNCLADTCACSRGGDCECFCTSVAAYAQRCCHQGVPVDWRSPSLCPYDCEFYNKVLGKGPFRLITFRDRTAVLTASRSSGSVFLQRGNISIAASPGLLVQFMMTPGLSRVRPHDSSRVSFEAVDRPNYFLYTSPSGQVNLAKWEDRAAFWDAATFVLRRNTWIPGYDSLESQAKPGFFLHATPPRLHLLKYRHTDTFRKATLFKLTGPGPDTPPGPRCQWRYDSCVVPCFRTCSDPSAEACSTIPQVEGCLPVCPPHMVLDEITRRCVHPEDLPVFTPTTVTVSTAVPTTTIGESSTSEKTLTTKETDVPPTTSQRATPSHETPISTQKADVPIGHYNFSPRSYVGPDNRAGRGQNQSDECNNASSTGATVHTCGNDHSSRGDDRDCDTHQDPPYAEIVDECTKYICVNNQLVLFNKSQSCPFAAAAAPPNCGLLGFAVLINGDKCCPQWDCPCRCTMFPDLNVITFDGNSIAIFKAASYIVTQLPNETVSVLVQECPADSDSPFLWNFTNLCLVALNITHKSNHIFINRLQRRLYINSRYAKPRFKKFGFEVYDTGNMYLIRSPAGLKLQWYHSTGMMVIDHDSYANKFPTLGLCGFCDGDPSNDLTLANGRTVGSSEDPNAFIDSWQLPNTTSYVSVSRRREQNCSTSDCSTCLDMLQNHAFTSCHAFVPPSTFCEVWVRDAEYVNNQCVALAAYVASCHKFNICIEWRSPDYCPFTCPGALQYQACLPACTSQSCPNHDFDSDPDQCSGLTEGCVCPEGTLLHRPYSALCISPEKCACTDSSGIPRAHGEVWKASKDACCMYRCENDTIVPVEYNCSSTPAPVCRRTGEVIISLADDTSCCPHKVCVCNQSLCDFVPPKCEYGEKLVSYYRNNSCCPNYVCECDPELCESDVPSCRDDQTLIATRADGSCCLAHICMCEPYRCPQLSCPVGMSVASVLSPDRCCPNQTCECSCEKISSPKCGLGEAAQLDRTFMSDPQNQCACKRYKCGECCWFRFRDTVSSSTVTSDLCVCVCSVREAVCVFGERGVLRPGQTLVEHDDDGLCHSRQCSRNLDPASGFHNQIYVPPKDQSTCCGVCKNISCLYEHENGTTALYKPGKSWVSNCMNFECSDTLSGPTLISYSFSCPPFNETECMKIGGSVVSYMDGCCKTSRCFVKSDETPDAGVLIASPLQLMHHDDFLQLRLLKNFMLVLIKTQQVGLCPGPASPLTKEAP</sequence>
<accession>A0ACB7EFZ2</accession>
<evidence type="ECO:0000313" key="1">
    <source>
        <dbReference type="EMBL" id="KAG8001133.1"/>
    </source>
</evidence>
<dbReference type="EMBL" id="CM024795">
    <property type="protein sequence ID" value="KAG8001133.1"/>
    <property type="molecule type" value="Genomic_DNA"/>
</dbReference>
<gene>
    <name evidence="1" type="primary">OTOG</name>
    <name evidence="1" type="ORF">GBF38_006667</name>
</gene>
<name>A0ACB7EFZ2_NIBAL</name>
<reference evidence="1" key="1">
    <citation type="submission" date="2020-04" db="EMBL/GenBank/DDBJ databases">
        <title>A chromosome-scale assembly and high-density genetic map of the yellow drum (Nibea albiflora) genome.</title>
        <authorList>
            <person name="Xu D."/>
            <person name="Zhang W."/>
            <person name="Chen R."/>
            <person name="Tan P."/>
            <person name="Wang L."/>
            <person name="Song H."/>
            <person name="Tian L."/>
            <person name="Zhu Q."/>
            <person name="Wang B."/>
        </authorList>
    </citation>
    <scope>NUCLEOTIDE SEQUENCE</scope>
    <source>
        <strain evidence="1">ZJHYS-2018</strain>
    </source>
</reference>
<organism evidence="1 2">
    <name type="scientific">Nibea albiflora</name>
    <name type="common">Yellow drum</name>
    <name type="synonym">Corvina albiflora</name>
    <dbReference type="NCBI Taxonomy" id="240163"/>
    <lineage>
        <taxon>Eukaryota</taxon>
        <taxon>Metazoa</taxon>
        <taxon>Chordata</taxon>
        <taxon>Craniata</taxon>
        <taxon>Vertebrata</taxon>
        <taxon>Euteleostomi</taxon>
        <taxon>Actinopterygii</taxon>
        <taxon>Neopterygii</taxon>
        <taxon>Teleostei</taxon>
        <taxon>Neoteleostei</taxon>
        <taxon>Acanthomorphata</taxon>
        <taxon>Eupercaria</taxon>
        <taxon>Sciaenidae</taxon>
        <taxon>Nibea</taxon>
    </lineage>
</organism>
<keyword evidence="2" id="KW-1185">Reference proteome</keyword>
<protein>
    <submittedName>
        <fullName evidence="1">Otogelin</fullName>
    </submittedName>
</protein>
<dbReference type="Proteomes" id="UP000805704">
    <property type="component" value="Chromosome 7"/>
</dbReference>
<comment type="caution">
    <text evidence="1">The sequence shown here is derived from an EMBL/GenBank/DDBJ whole genome shotgun (WGS) entry which is preliminary data.</text>
</comment>